<reference evidence="1 2" key="1">
    <citation type="journal article" date="2022" name="New Phytol.">
        <title>Ecological generalism drives hyperdiversity of secondary metabolite gene clusters in xylarialean endophytes.</title>
        <authorList>
            <person name="Franco M.E.E."/>
            <person name="Wisecaver J.H."/>
            <person name="Arnold A.E."/>
            <person name="Ju Y.M."/>
            <person name="Slot J.C."/>
            <person name="Ahrendt S."/>
            <person name="Moore L.P."/>
            <person name="Eastman K.E."/>
            <person name="Scott K."/>
            <person name="Konkel Z."/>
            <person name="Mondo S.J."/>
            <person name="Kuo A."/>
            <person name="Hayes R.D."/>
            <person name="Haridas S."/>
            <person name="Andreopoulos B."/>
            <person name="Riley R."/>
            <person name="LaButti K."/>
            <person name="Pangilinan J."/>
            <person name="Lipzen A."/>
            <person name="Amirebrahimi M."/>
            <person name="Yan J."/>
            <person name="Adam C."/>
            <person name="Keymanesh K."/>
            <person name="Ng V."/>
            <person name="Louie K."/>
            <person name="Northen T."/>
            <person name="Drula E."/>
            <person name="Henrissat B."/>
            <person name="Hsieh H.M."/>
            <person name="Youens-Clark K."/>
            <person name="Lutzoni F."/>
            <person name="Miadlikowska J."/>
            <person name="Eastwood D.C."/>
            <person name="Hamelin R.C."/>
            <person name="Grigoriev I.V."/>
            <person name="U'Ren J.M."/>
        </authorList>
    </citation>
    <scope>NUCLEOTIDE SEQUENCE [LARGE SCALE GENOMIC DNA]</scope>
    <source>
        <strain evidence="1 2">ER1909</strain>
    </source>
</reference>
<protein>
    <submittedName>
        <fullName evidence="1">Uncharacterized protein</fullName>
    </submittedName>
</protein>
<evidence type="ECO:0000313" key="1">
    <source>
        <dbReference type="EMBL" id="KAI6082627.1"/>
    </source>
</evidence>
<proteinExistence type="predicted"/>
<dbReference type="Proteomes" id="UP001497680">
    <property type="component" value="Unassembled WGS sequence"/>
</dbReference>
<gene>
    <name evidence="1" type="ORF">F4821DRAFT_208442</name>
</gene>
<comment type="caution">
    <text evidence="1">The sequence shown here is derived from an EMBL/GenBank/DDBJ whole genome shotgun (WGS) entry which is preliminary data.</text>
</comment>
<dbReference type="EMBL" id="MU394367">
    <property type="protein sequence ID" value="KAI6082627.1"/>
    <property type="molecule type" value="Genomic_DNA"/>
</dbReference>
<accession>A0ACC0CQH5</accession>
<name>A0ACC0CQH5_9PEZI</name>
<organism evidence="1 2">
    <name type="scientific">Hypoxylon rubiginosum</name>
    <dbReference type="NCBI Taxonomy" id="110542"/>
    <lineage>
        <taxon>Eukaryota</taxon>
        <taxon>Fungi</taxon>
        <taxon>Dikarya</taxon>
        <taxon>Ascomycota</taxon>
        <taxon>Pezizomycotina</taxon>
        <taxon>Sordariomycetes</taxon>
        <taxon>Xylariomycetidae</taxon>
        <taxon>Xylariales</taxon>
        <taxon>Hypoxylaceae</taxon>
        <taxon>Hypoxylon</taxon>
    </lineage>
</organism>
<keyword evidence="2" id="KW-1185">Reference proteome</keyword>
<sequence>MPAQKLNGSSLSRVQRETQPQSDSSDNEVRITPLSLTSFFRRNSTKAQVPQRQRSASNAPQPVQRSNTYHASQSTASGSGRGRGHTISHNDKPPVSHSQSQRKPANIPRGDSEASGTANLKRHGAITRPVQGRGTRGIFVPVYSSPINFTQAERLRNPGVHLPVIVSGQPDRPVAVRFYHCESLYLAKDPLSSPTVDALVSAAVGFLGECELRGWAACGRHNAGYVGLNAIHRSDGFHMHYPDDAGVTMFEDQDICGDWEQILRLHRRYSPQGVALLVGVGLSHAGRSCVAGG</sequence>
<evidence type="ECO:0000313" key="2">
    <source>
        <dbReference type="Proteomes" id="UP001497680"/>
    </source>
</evidence>